<sequence length="196" mass="20990">MHYFKITLLAAAMAAFSLTPAFPAFADEPVGTDVTVVEAGTSDTSEDSVQDVVQDVQESQETSGSRESKGHRASVVGEEEYISQGPGVQKEEKEEAPAPRETSLGRFTITGYCGCEQCSGGHSLTYSGTVPTPNHTISADLNYFPLGTKLKIDGTVYTVEDKGSFVNGNILDIYYGSHQEALAKGTYTAEVFLVQD</sequence>
<accession>A0A0E2H965</accession>
<feature type="chain" id="PRO_5002395319" description="3D domain-containing protein" evidence="2">
    <location>
        <begin position="27"/>
        <end position="196"/>
    </location>
</feature>
<gene>
    <name evidence="4" type="ORF">HMPREF1090_03109</name>
</gene>
<organism evidence="4 5">
    <name type="scientific">[Clostridium] clostridioforme 90A8</name>
    <dbReference type="NCBI Taxonomy" id="999408"/>
    <lineage>
        <taxon>Bacteria</taxon>
        <taxon>Bacillati</taxon>
        <taxon>Bacillota</taxon>
        <taxon>Clostridia</taxon>
        <taxon>Lachnospirales</taxon>
        <taxon>Lachnospiraceae</taxon>
        <taxon>Enterocloster</taxon>
    </lineage>
</organism>
<dbReference type="CDD" id="cd14667">
    <property type="entry name" value="3D_containing_proteins"/>
    <property type="match status" value="1"/>
</dbReference>
<feature type="signal peptide" evidence="2">
    <location>
        <begin position="1"/>
        <end position="26"/>
    </location>
</feature>
<dbReference type="GO" id="GO:0019867">
    <property type="term" value="C:outer membrane"/>
    <property type="evidence" value="ECO:0007669"/>
    <property type="project" value="InterPro"/>
</dbReference>
<feature type="compositionally biased region" description="Low complexity" evidence="1">
    <location>
        <begin position="50"/>
        <end position="63"/>
    </location>
</feature>
<name>A0A0E2H965_9FIRM</name>
<dbReference type="RefSeq" id="WP_002593427.1">
    <property type="nucleotide sequence ID" value="NZ_KB850977.1"/>
</dbReference>
<dbReference type="InterPro" id="IPR059180">
    <property type="entry name" value="3D_YorM"/>
</dbReference>
<dbReference type="PATRIC" id="fig|999408.3.peg.3362"/>
<dbReference type="SUPFAM" id="SSF50685">
    <property type="entry name" value="Barwin-like endoglucanases"/>
    <property type="match status" value="1"/>
</dbReference>
<feature type="compositionally biased region" description="Basic and acidic residues" evidence="1">
    <location>
        <begin position="89"/>
        <end position="98"/>
    </location>
</feature>
<feature type="region of interest" description="Disordered" evidence="1">
    <location>
        <begin position="40"/>
        <end position="102"/>
    </location>
</feature>
<evidence type="ECO:0000313" key="4">
    <source>
        <dbReference type="EMBL" id="ENZ13172.1"/>
    </source>
</evidence>
<protein>
    <recommendedName>
        <fullName evidence="3">3D domain-containing protein</fullName>
    </recommendedName>
</protein>
<dbReference type="InterPro" id="IPR036908">
    <property type="entry name" value="RlpA-like_sf"/>
</dbReference>
<dbReference type="EMBL" id="AGYR01000035">
    <property type="protein sequence ID" value="ENZ13172.1"/>
    <property type="molecule type" value="Genomic_DNA"/>
</dbReference>
<dbReference type="InterPro" id="IPR010611">
    <property type="entry name" value="3D_dom"/>
</dbReference>
<dbReference type="GO" id="GO:0009254">
    <property type="term" value="P:peptidoglycan turnover"/>
    <property type="evidence" value="ECO:0007669"/>
    <property type="project" value="InterPro"/>
</dbReference>
<dbReference type="Pfam" id="PF06725">
    <property type="entry name" value="3D"/>
    <property type="match status" value="1"/>
</dbReference>
<evidence type="ECO:0000313" key="5">
    <source>
        <dbReference type="Proteomes" id="UP000013085"/>
    </source>
</evidence>
<evidence type="ECO:0000256" key="2">
    <source>
        <dbReference type="SAM" id="SignalP"/>
    </source>
</evidence>
<reference evidence="4 5" key="1">
    <citation type="submission" date="2013-01" db="EMBL/GenBank/DDBJ databases">
        <title>The Genome Sequence of Clostridium clostridioforme 90A8.</title>
        <authorList>
            <consortium name="The Broad Institute Genome Sequencing Platform"/>
            <person name="Earl A."/>
            <person name="Ward D."/>
            <person name="Feldgarden M."/>
            <person name="Gevers D."/>
            <person name="Courvalin P."/>
            <person name="Lambert T."/>
            <person name="Walker B."/>
            <person name="Young S.K."/>
            <person name="Zeng Q."/>
            <person name="Gargeya S."/>
            <person name="Fitzgerald M."/>
            <person name="Haas B."/>
            <person name="Abouelleil A."/>
            <person name="Alvarado L."/>
            <person name="Arachchi H.M."/>
            <person name="Berlin A.M."/>
            <person name="Chapman S.B."/>
            <person name="Dewar J."/>
            <person name="Goldberg J."/>
            <person name="Griggs A."/>
            <person name="Gujja S."/>
            <person name="Hansen M."/>
            <person name="Howarth C."/>
            <person name="Imamovic A."/>
            <person name="Larimer J."/>
            <person name="McCowan C."/>
            <person name="Murphy C."/>
            <person name="Neiman D."/>
            <person name="Pearson M."/>
            <person name="Priest M."/>
            <person name="Roberts A."/>
            <person name="Saif S."/>
            <person name="Shea T."/>
            <person name="Sisk P."/>
            <person name="Sykes S."/>
            <person name="Wortman J."/>
            <person name="Nusbaum C."/>
            <person name="Birren B."/>
        </authorList>
    </citation>
    <scope>NUCLEOTIDE SEQUENCE [LARGE SCALE GENOMIC DNA]</scope>
    <source>
        <strain evidence="4 5">90A8</strain>
    </source>
</reference>
<proteinExistence type="predicted"/>
<dbReference type="HOGENOM" id="CLU_1412999_0_0_9"/>
<dbReference type="GeneID" id="57960617"/>
<comment type="caution">
    <text evidence="4">The sequence shown here is derived from an EMBL/GenBank/DDBJ whole genome shotgun (WGS) entry which is preliminary data.</text>
</comment>
<dbReference type="GO" id="GO:0004553">
    <property type="term" value="F:hydrolase activity, hydrolyzing O-glycosyl compounds"/>
    <property type="evidence" value="ECO:0007669"/>
    <property type="project" value="InterPro"/>
</dbReference>
<dbReference type="Gene3D" id="2.40.40.10">
    <property type="entry name" value="RlpA-like domain"/>
    <property type="match status" value="1"/>
</dbReference>
<evidence type="ECO:0000256" key="1">
    <source>
        <dbReference type="SAM" id="MobiDB-lite"/>
    </source>
</evidence>
<dbReference type="AlphaFoldDB" id="A0A0E2H965"/>
<feature type="domain" description="3D" evidence="3">
    <location>
        <begin position="136"/>
        <end position="190"/>
    </location>
</feature>
<evidence type="ECO:0000259" key="3">
    <source>
        <dbReference type="Pfam" id="PF06725"/>
    </source>
</evidence>
<dbReference type="Proteomes" id="UP000013085">
    <property type="component" value="Unassembled WGS sequence"/>
</dbReference>
<keyword evidence="2" id="KW-0732">Signal</keyword>